<dbReference type="AlphaFoldDB" id="A0ABD6CRK4"/>
<evidence type="ECO:0000313" key="3">
    <source>
        <dbReference type="Proteomes" id="UP001597085"/>
    </source>
</evidence>
<dbReference type="Proteomes" id="UP001597085">
    <property type="component" value="Unassembled WGS sequence"/>
</dbReference>
<feature type="compositionally biased region" description="Basic and acidic residues" evidence="1">
    <location>
        <begin position="31"/>
        <end position="40"/>
    </location>
</feature>
<keyword evidence="3" id="KW-1185">Reference proteome</keyword>
<sequence>MTDHEQPSPEMGRNLANIFVEMTGETSITDQQDREQERSKKVINVTDTKLSQGEK</sequence>
<protein>
    <submittedName>
        <fullName evidence="2">Uncharacterized protein</fullName>
    </submittedName>
</protein>
<comment type="caution">
    <text evidence="2">The sequence shown here is derived from an EMBL/GenBank/DDBJ whole genome shotgun (WGS) entry which is preliminary data.</text>
</comment>
<feature type="region of interest" description="Disordered" evidence="1">
    <location>
        <begin position="23"/>
        <end position="55"/>
    </location>
</feature>
<evidence type="ECO:0000313" key="2">
    <source>
        <dbReference type="EMBL" id="MFD1600824.1"/>
    </source>
</evidence>
<accession>A0ABD6CRK4</accession>
<feature type="compositionally biased region" description="Polar residues" evidence="1">
    <location>
        <begin position="45"/>
        <end position="55"/>
    </location>
</feature>
<reference evidence="2 3" key="1">
    <citation type="journal article" date="2019" name="Int. J. Syst. Evol. Microbiol.">
        <title>The Global Catalogue of Microorganisms (GCM) 10K type strain sequencing project: providing services to taxonomists for standard genome sequencing and annotation.</title>
        <authorList>
            <consortium name="The Broad Institute Genomics Platform"/>
            <consortium name="The Broad Institute Genome Sequencing Center for Infectious Disease"/>
            <person name="Wu L."/>
            <person name="Ma J."/>
        </authorList>
    </citation>
    <scope>NUCLEOTIDE SEQUENCE [LARGE SCALE GENOMIC DNA]</scope>
    <source>
        <strain evidence="2 3">CGMCC 1.12121</strain>
    </source>
</reference>
<dbReference type="RefSeq" id="WP_256422931.1">
    <property type="nucleotide sequence ID" value="NZ_JANHDI010000016.1"/>
</dbReference>
<dbReference type="EMBL" id="JBHUDK010000018">
    <property type="protein sequence ID" value="MFD1600824.1"/>
    <property type="molecule type" value="Genomic_DNA"/>
</dbReference>
<evidence type="ECO:0000256" key="1">
    <source>
        <dbReference type="SAM" id="MobiDB-lite"/>
    </source>
</evidence>
<name>A0ABD6CRK4_9EURY</name>
<proteinExistence type="predicted"/>
<organism evidence="2 3">
    <name type="scientific">Halobellus rarus</name>
    <dbReference type="NCBI Taxonomy" id="1126237"/>
    <lineage>
        <taxon>Archaea</taxon>
        <taxon>Methanobacteriati</taxon>
        <taxon>Methanobacteriota</taxon>
        <taxon>Stenosarchaea group</taxon>
        <taxon>Halobacteria</taxon>
        <taxon>Halobacteriales</taxon>
        <taxon>Haloferacaceae</taxon>
        <taxon>Halobellus</taxon>
    </lineage>
</organism>
<gene>
    <name evidence="2" type="ORF">ACFSBX_17975</name>
</gene>